<evidence type="ECO:0000256" key="2">
    <source>
        <dbReference type="ARBA" id="ARBA00022485"/>
    </source>
</evidence>
<dbReference type="PANTHER" id="PTHR11918:SF45">
    <property type="entry name" value="THREONYLCARBAMOYLADENOSINE TRNA METHYLTHIOTRANSFERASE"/>
    <property type="match status" value="1"/>
</dbReference>
<dbReference type="SUPFAM" id="SSF102114">
    <property type="entry name" value="Radical SAM enzymes"/>
    <property type="match status" value="1"/>
</dbReference>
<keyword evidence="6" id="KW-0408">Iron</keyword>
<dbReference type="InterPro" id="IPR038135">
    <property type="entry name" value="Methylthiotransferase_N_sf"/>
</dbReference>
<dbReference type="Gene3D" id="3.80.30.20">
    <property type="entry name" value="tm_1862 like domain"/>
    <property type="match status" value="1"/>
</dbReference>
<dbReference type="InterPro" id="IPR005839">
    <property type="entry name" value="Methylthiotransferase"/>
</dbReference>
<dbReference type="Pfam" id="PF04055">
    <property type="entry name" value="Radical_SAM"/>
    <property type="match status" value="1"/>
</dbReference>
<dbReference type="InterPro" id="IPR007197">
    <property type="entry name" value="rSAM"/>
</dbReference>
<dbReference type="PROSITE" id="PS51918">
    <property type="entry name" value="RADICAL_SAM"/>
    <property type="match status" value="1"/>
</dbReference>
<feature type="domain" description="Radical SAM core" evidence="9">
    <location>
        <begin position="118"/>
        <end position="344"/>
    </location>
</feature>
<dbReference type="InterPro" id="IPR023404">
    <property type="entry name" value="rSAM_horseshoe"/>
</dbReference>
<dbReference type="Pfam" id="PF00919">
    <property type="entry name" value="UPF0004"/>
    <property type="match status" value="1"/>
</dbReference>
<dbReference type="PATRIC" id="fig|1618345.3.peg.731"/>
<feature type="domain" description="MTTase N-terminal" evidence="8">
    <location>
        <begin position="2"/>
        <end position="109"/>
    </location>
</feature>
<dbReference type="STRING" id="1618345.UT18_C0011G0044"/>
<dbReference type="SMART" id="SM00729">
    <property type="entry name" value="Elp3"/>
    <property type="match status" value="1"/>
</dbReference>
<evidence type="ECO:0000256" key="4">
    <source>
        <dbReference type="ARBA" id="ARBA00022691"/>
    </source>
</evidence>
<dbReference type="PANTHER" id="PTHR11918">
    <property type="entry name" value="RADICAL SAM PROTEINS"/>
    <property type="match status" value="1"/>
</dbReference>
<keyword evidence="3" id="KW-0808">Transferase</keyword>
<sequence>MTKISFVSYGCRLNKAESEELKRELSPYFFITSKNADIYIVNTCAVTNAAYSKCRSAIIKLIALNSTAKIIIYGCAASNLKKDGLPAYQYFFKSDQAKLSKYLIQKYAVKKNKNNSYISVYKRPLIKIQDGCSNYCSYCAVPYLRTAAYNKPLKDIVETAQKYEQNNYSEVVLTGLNIGKYHFNDMNLADVLEVLIDNTKKIRIRISSINPEDINDGFVRIFNNNRICNYLHLSLQSGSDDILKKMNRSYSTAEYYNAITRLKKVKQNLSISTDVIVGFPSESDEDFDKTYGFIEKCDFTKIHVFRYSPKKGTVAASMPNQVQEKIKKERAERLNELSSRLHKSYLEKQVGRRLSVIFEKKKNNYCIGTAANFAEVRVKTNQPLDLRICNVQILQAADSYLLGKLFKA</sequence>
<evidence type="ECO:0000313" key="11">
    <source>
        <dbReference type="Proteomes" id="UP000034207"/>
    </source>
</evidence>
<dbReference type="Gene3D" id="3.40.50.12160">
    <property type="entry name" value="Methylthiotransferase, N-terminal domain"/>
    <property type="match status" value="1"/>
</dbReference>
<evidence type="ECO:0000256" key="1">
    <source>
        <dbReference type="ARBA" id="ARBA00001966"/>
    </source>
</evidence>
<dbReference type="PROSITE" id="PS51449">
    <property type="entry name" value="MTTASE_N"/>
    <property type="match status" value="1"/>
</dbReference>
<evidence type="ECO:0000256" key="5">
    <source>
        <dbReference type="ARBA" id="ARBA00022723"/>
    </source>
</evidence>
<dbReference type="GO" id="GO:0051539">
    <property type="term" value="F:4 iron, 4 sulfur cluster binding"/>
    <property type="evidence" value="ECO:0007669"/>
    <property type="project" value="UniProtKB-KW"/>
</dbReference>
<dbReference type="FunFam" id="3.80.30.20:FF:000001">
    <property type="entry name" value="tRNA-2-methylthio-N(6)-dimethylallyladenosine synthase 2"/>
    <property type="match status" value="1"/>
</dbReference>
<dbReference type="SFLD" id="SFLDG01061">
    <property type="entry name" value="methylthiotransferase"/>
    <property type="match status" value="1"/>
</dbReference>
<dbReference type="InterPro" id="IPR058240">
    <property type="entry name" value="rSAM_sf"/>
</dbReference>
<proteinExistence type="predicted"/>
<dbReference type="GO" id="GO:0035598">
    <property type="term" value="F:tRNA (N(6)-L-threonylcarbamoyladenosine(37)-C(2))-methylthiotransferase activity"/>
    <property type="evidence" value="ECO:0007669"/>
    <property type="project" value="TreeGrafter"/>
</dbReference>
<gene>
    <name evidence="10" type="ORF">UT18_C0011G0044</name>
</gene>
<dbReference type="NCBIfam" id="TIGR00089">
    <property type="entry name" value="MiaB/RimO family radical SAM methylthiotransferase"/>
    <property type="match status" value="1"/>
</dbReference>
<evidence type="ECO:0000256" key="3">
    <source>
        <dbReference type="ARBA" id="ARBA00022679"/>
    </source>
</evidence>
<dbReference type="Proteomes" id="UP000034207">
    <property type="component" value="Unassembled WGS sequence"/>
</dbReference>
<comment type="cofactor">
    <cofactor evidence="1">
        <name>[4Fe-4S] cluster</name>
        <dbReference type="ChEBI" id="CHEBI:49883"/>
    </cofactor>
</comment>
<reference evidence="10 11" key="1">
    <citation type="journal article" date="2015" name="Nature">
        <title>rRNA introns, odd ribosomes, and small enigmatic genomes across a large radiation of phyla.</title>
        <authorList>
            <person name="Brown C.T."/>
            <person name="Hug L.A."/>
            <person name="Thomas B.C."/>
            <person name="Sharon I."/>
            <person name="Castelle C.J."/>
            <person name="Singh A."/>
            <person name="Wilkins M.J."/>
            <person name="Williams K.H."/>
            <person name="Banfield J.F."/>
        </authorList>
    </citation>
    <scope>NUCLEOTIDE SEQUENCE [LARGE SCALE GENOMIC DNA]</scope>
</reference>
<accession>A0A0G0LR21</accession>
<keyword evidence="7" id="KW-0411">Iron-sulfur</keyword>
<evidence type="ECO:0000259" key="9">
    <source>
        <dbReference type="PROSITE" id="PS51918"/>
    </source>
</evidence>
<organism evidence="10 11">
    <name type="scientific">candidate division CPR2 bacterium GW2011_GWC2_39_10</name>
    <dbReference type="NCBI Taxonomy" id="1618345"/>
    <lineage>
        <taxon>Bacteria</taxon>
        <taxon>Bacteria division CPR2</taxon>
    </lineage>
</organism>
<dbReference type="CDD" id="cd01335">
    <property type="entry name" value="Radical_SAM"/>
    <property type="match status" value="1"/>
</dbReference>
<evidence type="ECO:0000256" key="6">
    <source>
        <dbReference type="ARBA" id="ARBA00023004"/>
    </source>
</evidence>
<comment type="caution">
    <text evidence="10">The sequence shown here is derived from an EMBL/GenBank/DDBJ whole genome shotgun (WGS) entry which is preliminary data.</text>
</comment>
<dbReference type="GO" id="GO:0046872">
    <property type="term" value="F:metal ion binding"/>
    <property type="evidence" value="ECO:0007669"/>
    <property type="project" value="UniProtKB-KW"/>
</dbReference>
<protein>
    <submittedName>
        <fullName evidence="10">RNA modification enzyme, MiaB family</fullName>
    </submittedName>
</protein>
<dbReference type="EMBL" id="LBVV01000011">
    <property type="protein sequence ID" value="KKQ94338.1"/>
    <property type="molecule type" value="Genomic_DNA"/>
</dbReference>
<evidence type="ECO:0000259" key="8">
    <source>
        <dbReference type="PROSITE" id="PS51449"/>
    </source>
</evidence>
<evidence type="ECO:0000256" key="7">
    <source>
        <dbReference type="ARBA" id="ARBA00023014"/>
    </source>
</evidence>
<dbReference type="SFLD" id="SFLDS00029">
    <property type="entry name" value="Radical_SAM"/>
    <property type="match status" value="1"/>
</dbReference>
<keyword evidence="2" id="KW-0004">4Fe-4S</keyword>
<keyword evidence="4" id="KW-0949">S-adenosyl-L-methionine</keyword>
<dbReference type="InterPro" id="IPR006638">
    <property type="entry name" value="Elp3/MiaA/NifB-like_rSAM"/>
</dbReference>
<keyword evidence="5" id="KW-0479">Metal-binding</keyword>
<name>A0A0G0LR21_UNCC2</name>
<dbReference type="SFLD" id="SFLDG01082">
    <property type="entry name" value="B12-binding_domain_containing"/>
    <property type="match status" value="1"/>
</dbReference>
<evidence type="ECO:0000313" key="10">
    <source>
        <dbReference type="EMBL" id="KKQ94338.1"/>
    </source>
</evidence>
<dbReference type="InterPro" id="IPR013848">
    <property type="entry name" value="Methylthiotransferase_N"/>
</dbReference>
<dbReference type="AlphaFoldDB" id="A0A0G0LR21"/>